<name>A0A5J5CND3_9PERO</name>
<keyword evidence="2" id="KW-0378">Hydrolase</keyword>
<accession>A0A5J5CND3</accession>
<dbReference type="AlphaFoldDB" id="A0A5J5CND3"/>
<organism evidence="10 11">
    <name type="scientific">Etheostoma spectabile</name>
    <name type="common">orangethroat darter</name>
    <dbReference type="NCBI Taxonomy" id="54343"/>
    <lineage>
        <taxon>Eukaryota</taxon>
        <taxon>Metazoa</taxon>
        <taxon>Chordata</taxon>
        <taxon>Craniata</taxon>
        <taxon>Vertebrata</taxon>
        <taxon>Euteleostomi</taxon>
        <taxon>Actinopterygii</taxon>
        <taxon>Neopterygii</taxon>
        <taxon>Teleostei</taxon>
        <taxon>Neoteleostei</taxon>
        <taxon>Acanthomorphata</taxon>
        <taxon>Eupercaria</taxon>
        <taxon>Perciformes</taxon>
        <taxon>Percoidei</taxon>
        <taxon>Percidae</taxon>
        <taxon>Etheostomatinae</taxon>
        <taxon>Etheostoma</taxon>
    </lineage>
</organism>
<dbReference type="SUPFAM" id="SSF52266">
    <property type="entry name" value="SGNH hydrolase"/>
    <property type="match status" value="1"/>
</dbReference>
<comment type="caution">
    <text evidence="10">The sequence shown here is derived from an EMBL/GenBank/DDBJ whole genome shotgun (WGS) entry which is preliminary data.</text>
</comment>
<evidence type="ECO:0000256" key="2">
    <source>
        <dbReference type="ARBA" id="ARBA00022801"/>
    </source>
</evidence>
<evidence type="ECO:0000256" key="7">
    <source>
        <dbReference type="ARBA" id="ARBA00035804"/>
    </source>
</evidence>
<proteinExistence type="inferred from homology"/>
<dbReference type="CDD" id="cd01838">
    <property type="entry name" value="Isoamyl_acetate_hydrolase_like"/>
    <property type="match status" value="1"/>
</dbReference>
<comment type="catalytic activity">
    <reaction evidence="3">
        <text>1-O-hexadecyl-2-acetyl-sn-glycero-3-phosphocholine + H2O = 1-O-hexadecyl-sn-glycero-3-phosphocholine + acetate + H(+)</text>
        <dbReference type="Rhea" id="RHEA:40479"/>
        <dbReference type="ChEBI" id="CHEBI:15377"/>
        <dbReference type="ChEBI" id="CHEBI:15378"/>
        <dbReference type="ChEBI" id="CHEBI:30089"/>
        <dbReference type="ChEBI" id="CHEBI:44811"/>
        <dbReference type="ChEBI" id="CHEBI:64496"/>
    </reaction>
    <physiologicalReaction direction="left-to-right" evidence="3">
        <dbReference type="Rhea" id="RHEA:40480"/>
    </physiologicalReaction>
</comment>
<dbReference type="PANTHER" id="PTHR14209:SF19">
    <property type="entry name" value="ISOAMYL ACETATE-HYDROLYZING ESTERASE 1 HOMOLOG"/>
    <property type="match status" value="1"/>
</dbReference>
<dbReference type="EMBL" id="VOFY01000020">
    <property type="protein sequence ID" value="KAA8582156.1"/>
    <property type="molecule type" value="Genomic_DNA"/>
</dbReference>
<dbReference type="Proteomes" id="UP000327493">
    <property type="component" value="Chromosome 20"/>
</dbReference>
<comment type="catalytic activity">
    <reaction evidence="8">
        <text>a 1-O-alkyl-2-acetyl-sn-glycero-3-phosphocholine + H2O = a 1-O-alkyl-sn-glycero-3-phosphocholine + acetate + H(+)</text>
        <dbReference type="Rhea" id="RHEA:17777"/>
        <dbReference type="ChEBI" id="CHEBI:15377"/>
        <dbReference type="ChEBI" id="CHEBI:15378"/>
        <dbReference type="ChEBI" id="CHEBI:30089"/>
        <dbReference type="ChEBI" id="CHEBI:30909"/>
        <dbReference type="ChEBI" id="CHEBI:36707"/>
        <dbReference type="EC" id="3.1.1.47"/>
    </reaction>
    <physiologicalReaction direction="left-to-right" evidence="8">
        <dbReference type="Rhea" id="RHEA:17778"/>
    </physiologicalReaction>
</comment>
<dbReference type="InterPro" id="IPR036514">
    <property type="entry name" value="SGNH_hydro_sf"/>
</dbReference>
<comment type="function">
    <text evidence="4">Probable lipase.</text>
</comment>
<gene>
    <name evidence="10" type="ORF">FQN60_008896</name>
</gene>
<evidence type="ECO:0000256" key="8">
    <source>
        <dbReference type="ARBA" id="ARBA00048078"/>
    </source>
</evidence>
<feature type="domain" description="SGNH hydrolase-type esterase" evidence="9">
    <location>
        <begin position="1"/>
        <end position="188"/>
    </location>
</feature>
<evidence type="ECO:0000256" key="6">
    <source>
        <dbReference type="ARBA" id="ARBA00026152"/>
    </source>
</evidence>
<sequence length="340" mass="36582">FGDSITQFSFQANGWGAEIANKLARKCDVVNRGLSGYNSRWAKIVLPRLLDSPNSADNNIAAVTVFFGANDCALEDKNPQQHVPLQEYSENLKEITRLLASAGVSADRVIFITPPPVHEPAWEKECILKGCPLNRHNSAAGQYAQACVQAASQCGTDVLDLWTLMQKDGQDYTVYLSDGLHLSQKGNQFVSQHLWELLESRVADLPFILPYWGDVDANSPESSLLCNHLFCVRLKAFLPLEAPPVPGCRVLLCQILVGGFRSRRAGSCGCEIVRRALLSQVRVAAGVLLDGVHPWPPCAVLGGGVARVGGLGTGAGCERGRDLALLLRGQGEGRGPADAG</sequence>
<dbReference type="FunFam" id="3.40.50.1110:FF:000002">
    <property type="entry name" value="isoamyl acetate-hydrolyzing esterase 1 homolog"/>
    <property type="match status" value="1"/>
</dbReference>
<dbReference type="EC" id="3.1.1.47" evidence="1"/>
<dbReference type="PANTHER" id="PTHR14209">
    <property type="entry name" value="ISOAMYL ACETATE-HYDROLYZING ESTERASE 1"/>
    <property type="match status" value="1"/>
</dbReference>
<dbReference type="InterPro" id="IPR013830">
    <property type="entry name" value="SGNH_hydro"/>
</dbReference>
<feature type="non-terminal residue" evidence="10">
    <location>
        <position position="1"/>
    </location>
</feature>
<reference evidence="10 11" key="1">
    <citation type="submission" date="2019-08" db="EMBL/GenBank/DDBJ databases">
        <title>A chromosome-level genome assembly, high-density linkage maps, and genome scans reveal the genomic architecture of hybrid incompatibilities underlying speciation via character displacement in darters (Percidae: Etheostominae).</title>
        <authorList>
            <person name="Moran R.L."/>
            <person name="Catchen J.M."/>
            <person name="Fuller R.C."/>
        </authorList>
    </citation>
    <scope>NUCLEOTIDE SEQUENCE [LARGE SCALE GENOMIC DNA]</scope>
    <source>
        <strain evidence="10">EspeVRDwgs_2016</strain>
        <tissue evidence="10">Muscle</tissue>
    </source>
</reference>
<evidence type="ECO:0000313" key="11">
    <source>
        <dbReference type="Proteomes" id="UP000327493"/>
    </source>
</evidence>
<dbReference type="GO" id="GO:0016788">
    <property type="term" value="F:hydrolase activity, acting on ester bonds"/>
    <property type="evidence" value="ECO:0007669"/>
    <property type="project" value="InterPro"/>
</dbReference>
<dbReference type="Pfam" id="PF13472">
    <property type="entry name" value="Lipase_GDSL_2"/>
    <property type="match status" value="1"/>
</dbReference>
<evidence type="ECO:0000313" key="10">
    <source>
        <dbReference type="EMBL" id="KAA8582156.1"/>
    </source>
</evidence>
<evidence type="ECO:0000256" key="1">
    <source>
        <dbReference type="ARBA" id="ARBA00013201"/>
    </source>
</evidence>
<protein>
    <recommendedName>
        <fullName evidence="6">Isoamyl acetate-hydrolyzing esterase 1 homolog</fullName>
        <ecNumber evidence="1">3.1.1.47</ecNumber>
    </recommendedName>
</protein>
<evidence type="ECO:0000259" key="9">
    <source>
        <dbReference type="Pfam" id="PF13472"/>
    </source>
</evidence>
<dbReference type="Gene3D" id="3.40.50.1110">
    <property type="entry name" value="SGNH hydrolase"/>
    <property type="match status" value="1"/>
</dbReference>
<evidence type="ECO:0000256" key="5">
    <source>
        <dbReference type="ARBA" id="ARBA00025755"/>
    </source>
</evidence>
<comment type="catalytic activity">
    <reaction evidence="7">
        <text>1-O-hexadecyl-2-acetyl-sn-glycero-3-phosphate + H2O = 1-O-hexadecyl-sn-glycero-3-phosphate + acetate + H(+)</text>
        <dbReference type="Rhea" id="RHEA:41704"/>
        <dbReference type="ChEBI" id="CHEBI:15377"/>
        <dbReference type="ChEBI" id="CHEBI:15378"/>
        <dbReference type="ChEBI" id="CHEBI:30089"/>
        <dbReference type="ChEBI" id="CHEBI:77580"/>
        <dbReference type="ChEBI" id="CHEBI:78385"/>
    </reaction>
    <physiologicalReaction direction="left-to-right" evidence="7">
        <dbReference type="Rhea" id="RHEA:41705"/>
    </physiologicalReaction>
</comment>
<keyword evidence="11" id="KW-1185">Reference proteome</keyword>
<dbReference type="InterPro" id="IPR045136">
    <property type="entry name" value="Iah1-like"/>
</dbReference>
<comment type="similarity">
    <text evidence="5">Belongs to the 'GDSL' lipolytic enzyme family. IAH1 subfamily.</text>
</comment>
<evidence type="ECO:0000256" key="3">
    <source>
        <dbReference type="ARBA" id="ARBA00023721"/>
    </source>
</evidence>
<evidence type="ECO:0000256" key="4">
    <source>
        <dbReference type="ARBA" id="ARBA00024673"/>
    </source>
</evidence>